<dbReference type="STRING" id="1514904.SU32_15745"/>
<keyword evidence="4 6" id="KW-1133">Transmembrane helix</keyword>
<dbReference type="OrthoDB" id="9804822at2"/>
<reference evidence="7 8" key="1">
    <citation type="submission" date="2015-01" db="EMBL/GenBank/DDBJ databases">
        <title>Ahrensia donghaiensis sp. nov., a novel dimethylsulphoniopropionate-cleavage bacterium isolated from seawater and emended descriptions of the genus Ahrensia and Ahrensia kielensis.</title>
        <authorList>
            <person name="Liu J."/>
        </authorList>
    </citation>
    <scope>NUCLEOTIDE SEQUENCE [LARGE SCALE GENOMIC DNA]</scope>
    <source>
        <strain evidence="7 8">LZD062</strain>
    </source>
</reference>
<evidence type="ECO:0000313" key="7">
    <source>
        <dbReference type="EMBL" id="KPB00089.1"/>
    </source>
</evidence>
<dbReference type="RefSeq" id="WP_054000338.1">
    <property type="nucleotide sequence ID" value="NZ_JXMU01000030.1"/>
</dbReference>
<name>A0A0M9GL84_9HYPH</name>
<proteinExistence type="predicted"/>
<dbReference type="PANTHER" id="PTHR30086">
    <property type="entry name" value="ARGININE EXPORTER PROTEIN ARGO"/>
    <property type="match status" value="1"/>
</dbReference>
<feature type="transmembrane region" description="Helical" evidence="6">
    <location>
        <begin position="45"/>
        <end position="70"/>
    </location>
</feature>
<dbReference type="AlphaFoldDB" id="A0A0M9GL84"/>
<dbReference type="Pfam" id="PF01810">
    <property type="entry name" value="LysE"/>
    <property type="match status" value="1"/>
</dbReference>
<evidence type="ECO:0000256" key="1">
    <source>
        <dbReference type="ARBA" id="ARBA00004651"/>
    </source>
</evidence>
<protein>
    <submittedName>
        <fullName evidence="7">Threonine transporter RhtB</fullName>
    </submittedName>
</protein>
<keyword evidence="2" id="KW-1003">Cell membrane</keyword>
<dbReference type="EMBL" id="JXMU01000030">
    <property type="protein sequence ID" value="KPB00089.1"/>
    <property type="molecule type" value="Genomic_DNA"/>
</dbReference>
<evidence type="ECO:0000256" key="2">
    <source>
        <dbReference type="ARBA" id="ARBA00022475"/>
    </source>
</evidence>
<gene>
    <name evidence="7" type="ORF">SU32_15745</name>
</gene>
<dbReference type="GO" id="GO:0015171">
    <property type="term" value="F:amino acid transmembrane transporter activity"/>
    <property type="evidence" value="ECO:0007669"/>
    <property type="project" value="TreeGrafter"/>
</dbReference>
<feature type="transmembrane region" description="Helical" evidence="6">
    <location>
        <begin position="76"/>
        <end position="96"/>
    </location>
</feature>
<dbReference type="Proteomes" id="UP000038011">
    <property type="component" value="Unassembled WGS sequence"/>
</dbReference>
<evidence type="ECO:0000256" key="4">
    <source>
        <dbReference type="ARBA" id="ARBA00022989"/>
    </source>
</evidence>
<feature type="transmembrane region" description="Helical" evidence="6">
    <location>
        <begin position="117"/>
        <end position="143"/>
    </location>
</feature>
<comment type="caution">
    <text evidence="7">The sequence shown here is derived from an EMBL/GenBank/DDBJ whole genome shotgun (WGS) entry which is preliminary data.</text>
</comment>
<feature type="transmembrane region" description="Helical" evidence="6">
    <location>
        <begin position="6"/>
        <end position="24"/>
    </location>
</feature>
<keyword evidence="5 6" id="KW-0472">Membrane</keyword>
<evidence type="ECO:0000256" key="5">
    <source>
        <dbReference type="ARBA" id="ARBA00023136"/>
    </source>
</evidence>
<dbReference type="PIRSF" id="PIRSF006324">
    <property type="entry name" value="LeuE"/>
    <property type="match status" value="1"/>
</dbReference>
<dbReference type="GO" id="GO:0005886">
    <property type="term" value="C:plasma membrane"/>
    <property type="evidence" value="ECO:0007669"/>
    <property type="project" value="UniProtKB-SubCell"/>
</dbReference>
<feature type="transmembrane region" description="Helical" evidence="6">
    <location>
        <begin position="155"/>
        <end position="175"/>
    </location>
</feature>
<sequence length="215" mass="22995">MLSYVPSIAVLLQFALASAILAVTPGPDMALYVGRAITHSRAAGLACFGGAVTGILIHTMLVALGLSALLVAAPTAFLTLKIVGAGYLIWLAYQSIRHGSSFTPRSGKKTKVGSLWGHYLTGIGINILNPKIVIFFLTFLPQFVSANDPHAPGKLVFLGVFFLCVAIPIILPMIFMANRFSAFLVESPRIMRAMDWTLATVFGAFAVKILTTQAR</sequence>
<comment type="subcellular location">
    <subcellularLocation>
        <location evidence="1">Cell membrane</location>
        <topology evidence="1">Multi-pass membrane protein</topology>
    </subcellularLocation>
</comment>
<evidence type="ECO:0000256" key="3">
    <source>
        <dbReference type="ARBA" id="ARBA00022692"/>
    </source>
</evidence>
<evidence type="ECO:0000256" key="6">
    <source>
        <dbReference type="SAM" id="Phobius"/>
    </source>
</evidence>
<keyword evidence="3 6" id="KW-0812">Transmembrane</keyword>
<accession>A0A0M9GL84</accession>
<dbReference type="PANTHER" id="PTHR30086:SF20">
    <property type="entry name" value="ARGININE EXPORTER PROTEIN ARGO-RELATED"/>
    <property type="match status" value="1"/>
</dbReference>
<dbReference type="PATRIC" id="fig|1514904.3.peg.2555"/>
<dbReference type="InterPro" id="IPR001123">
    <property type="entry name" value="LeuE-type"/>
</dbReference>
<evidence type="ECO:0000313" key="8">
    <source>
        <dbReference type="Proteomes" id="UP000038011"/>
    </source>
</evidence>
<keyword evidence="8" id="KW-1185">Reference proteome</keyword>
<organism evidence="7 8">
    <name type="scientific">Ahrensia marina</name>
    <dbReference type="NCBI Taxonomy" id="1514904"/>
    <lineage>
        <taxon>Bacteria</taxon>
        <taxon>Pseudomonadati</taxon>
        <taxon>Pseudomonadota</taxon>
        <taxon>Alphaproteobacteria</taxon>
        <taxon>Hyphomicrobiales</taxon>
        <taxon>Ahrensiaceae</taxon>
        <taxon>Ahrensia</taxon>
    </lineage>
</organism>